<comment type="subcellular location">
    <subcellularLocation>
        <location evidence="1 13">Cytoplasm</location>
    </subcellularLocation>
</comment>
<keyword evidence="7 13" id="KW-0671">Queuosine biosynthesis</keyword>
<dbReference type="UniPathway" id="UPA00392"/>
<dbReference type="Proteomes" id="UP000184694">
    <property type="component" value="Unassembled WGS sequence"/>
</dbReference>
<evidence type="ECO:0000256" key="10">
    <source>
        <dbReference type="ARBA" id="ARBA00066503"/>
    </source>
</evidence>
<reference evidence="15" key="1">
    <citation type="submission" date="2016-11" db="EMBL/GenBank/DDBJ databases">
        <authorList>
            <person name="Varghese N."/>
            <person name="Submissions S."/>
        </authorList>
    </citation>
    <scope>NUCLEOTIDE SEQUENCE [LARGE SCALE GENOMIC DNA]</scope>
    <source>
        <strain evidence="15">DSM 17456</strain>
    </source>
</reference>
<dbReference type="InterPro" id="IPR042118">
    <property type="entry name" value="QueA_dom1"/>
</dbReference>
<evidence type="ECO:0000256" key="13">
    <source>
        <dbReference type="HAMAP-Rule" id="MF_00113"/>
    </source>
</evidence>
<dbReference type="GO" id="GO:0051075">
    <property type="term" value="F:S-adenosylmethionine:tRNA ribosyltransferase-isomerase activity"/>
    <property type="evidence" value="ECO:0007669"/>
    <property type="project" value="UniProtKB-EC"/>
</dbReference>
<evidence type="ECO:0000256" key="12">
    <source>
        <dbReference type="ARBA" id="ARBA00076160"/>
    </source>
</evidence>
<dbReference type="PANTHER" id="PTHR30307">
    <property type="entry name" value="S-ADENOSYLMETHIONINE:TRNA RIBOSYLTRANSFERASE-ISOMERASE"/>
    <property type="match status" value="1"/>
</dbReference>
<dbReference type="GO" id="GO:0008616">
    <property type="term" value="P:tRNA queuosine(34) biosynthetic process"/>
    <property type="evidence" value="ECO:0007669"/>
    <property type="project" value="UniProtKB-UniRule"/>
</dbReference>
<evidence type="ECO:0000256" key="1">
    <source>
        <dbReference type="ARBA" id="ARBA00004496"/>
    </source>
</evidence>
<organism evidence="14 15">
    <name type="scientific">Halodesulfovibrio marinisediminis DSM 17456</name>
    <dbReference type="NCBI Taxonomy" id="1121457"/>
    <lineage>
        <taxon>Bacteria</taxon>
        <taxon>Pseudomonadati</taxon>
        <taxon>Thermodesulfobacteriota</taxon>
        <taxon>Desulfovibrionia</taxon>
        <taxon>Desulfovibrionales</taxon>
        <taxon>Desulfovibrionaceae</taxon>
        <taxon>Halodesulfovibrio</taxon>
    </lineage>
</organism>
<proteinExistence type="inferred from homology"/>
<dbReference type="STRING" id="1121457.SAMN02745161_0931"/>
<evidence type="ECO:0000256" key="8">
    <source>
        <dbReference type="ARBA" id="ARBA00052751"/>
    </source>
</evidence>
<dbReference type="Pfam" id="PF02547">
    <property type="entry name" value="Queuosine_synth"/>
    <property type="match status" value="1"/>
</dbReference>
<dbReference type="InterPro" id="IPR003699">
    <property type="entry name" value="QueA"/>
</dbReference>
<evidence type="ECO:0000256" key="6">
    <source>
        <dbReference type="ARBA" id="ARBA00022691"/>
    </source>
</evidence>
<dbReference type="GO" id="GO:0005737">
    <property type="term" value="C:cytoplasm"/>
    <property type="evidence" value="ECO:0007669"/>
    <property type="project" value="UniProtKB-SubCell"/>
</dbReference>
<protein>
    <recommendedName>
        <fullName evidence="11 13">S-adenosylmethionine:tRNA ribosyltransferase-isomerase</fullName>
        <ecNumber evidence="10 13">2.4.99.17</ecNumber>
    </recommendedName>
    <alternativeName>
        <fullName evidence="12 13">Queuosine biosynthesis protein QueA</fullName>
    </alternativeName>
</protein>
<keyword evidence="4 13" id="KW-0963">Cytoplasm</keyword>
<evidence type="ECO:0000256" key="5">
    <source>
        <dbReference type="ARBA" id="ARBA00022679"/>
    </source>
</evidence>
<comment type="pathway">
    <text evidence="2 13">tRNA modification; tRNA-queuosine biosynthesis.</text>
</comment>
<dbReference type="InterPro" id="IPR042119">
    <property type="entry name" value="QueA_dom2"/>
</dbReference>
<dbReference type="NCBIfam" id="NF001140">
    <property type="entry name" value="PRK00147.1"/>
    <property type="match status" value="1"/>
</dbReference>
<dbReference type="FunFam" id="3.40.1780.10:FF:000001">
    <property type="entry name" value="S-adenosylmethionine:tRNA ribosyltransferase-isomerase"/>
    <property type="match status" value="1"/>
</dbReference>
<evidence type="ECO:0000256" key="7">
    <source>
        <dbReference type="ARBA" id="ARBA00022785"/>
    </source>
</evidence>
<gene>
    <name evidence="13" type="primary">queA</name>
    <name evidence="14" type="ORF">SAMN02745161_0931</name>
</gene>
<dbReference type="PANTHER" id="PTHR30307:SF0">
    <property type="entry name" value="S-ADENOSYLMETHIONINE:TRNA RIBOSYLTRANSFERASE-ISOMERASE"/>
    <property type="match status" value="1"/>
</dbReference>
<keyword evidence="5 13" id="KW-0808">Transferase</keyword>
<comment type="similarity">
    <text evidence="9 13">Belongs to the QueA family.</text>
</comment>
<comment type="subunit">
    <text evidence="3 13">Monomer.</text>
</comment>
<dbReference type="AlphaFoldDB" id="A0A1N6EVB7"/>
<accession>A0A1N6EVB7</accession>
<dbReference type="Gene3D" id="3.40.1780.10">
    <property type="entry name" value="QueA-like"/>
    <property type="match status" value="1"/>
</dbReference>
<dbReference type="InterPro" id="IPR036100">
    <property type="entry name" value="QueA_sf"/>
</dbReference>
<dbReference type="SUPFAM" id="SSF111337">
    <property type="entry name" value="QueA-like"/>
    <property type="match status" value="1"/>
</dbReference>
<name>A0A1N6EVB7_9BACT</name>
<comment type="function">
    <text evidence="13">Transfers and isomerizes the ribose moiety from AdoMet to the 7-aminomethyl group of 7-deazaguanine (preQ1-tRNA) to give epoxyqueuosine (oQ-tRNA).</text>
</comment>
<keyword evidence="14" id="KW-0413">Isomerase</keyword>
<evidence type="ECO:0000313" key="15">
    <source>
        <dbReference type="Proteomes" id="UP000184694"/>
    </source>
</evidence>
<dbReference type="RefSeq" id="WP_074215800.1">
    <property type="nucleotide sequence ID" value="NZ_FSRG01000004.1"/>
</dbReference>
<dbReference type="EC" id="2.4.99.17" evidence="10 13"/>
<keyword evidence="15" id="KW-1185">Reference proteome</keyword>
<evidence type="ECO:0000256" key="2">
    <source>
        <dbReference type="ARBA" id="ARBA00004691"/>
    </source>
</evidence>
<evidence type="ECO:0000313" key="14">
    <source>
        <dbReference type="EMBL" id="SIN86904.1"/>
    </source>
</evidence>
<evidence type="ECO:0000256" key="11">
    <source>
        <dbReference type="ARBA" id="ARBA00069325"/>
    </source>
</evidence>
<dbReference type="HAMAP" id="MF_00113">
    <property type="entry name" value="QueA"/>
    <property type="match status" value="1"/>
</dbReference>
<dbReference type="NCBIfam" id="TIGR00113">
    <property type="entry name" value="queA"/>
    <property type="match status" value="1"/>
</dbReference>
<dbReference type="EMBL" id="FSRG01000004">
    <property type="protein sequence ID" value="SIN86904.1"/>
    <property type="molecule type" value="Genomic_DNA"/>
</dbReference>
<dbReference type="OrthoDB" id="9805933at2"/>
<evidence type="ECO:0000256" key="4">
    <source>
        <dbReference type="ARBA" id="ARBA00022490"/>
    </source>
</evidence>
<sequence>MERDSHCIKQNLQTIPEDFRLSAYTYELPEDQIAQNPADKRGSSRLFVIDRKSGKNHSAMFADLGKFLPKNALLVVNNSKVLPARLYGQRPSGGKVEFLMLTPLPLIKPVDNGEWKSATVEGLMRMSKRVKVGTKAEFGDDLWIEVTKTAEFGRCEATINWRGELKDHFLKQGHLPLPPYIKREDTTADKDRYQTVYANDSQLGSVAAPTAGLHFTEEMREELSQSGIEWAEVTLYVGYGTFSPVRCDDIREHSMHKEFIELSEETAKKIAKAKAEGRPVIAVGTTSSRVLEGAFKEVGHIAPFKGWTDIFIYPGYKFNVVDHMITNFHLPESSLLMMISAFASKQRILDGYAEAIEQGFRVFSYGDSMLIL</sequence>
<keyword evidence="6 13" id="KW-0949">S-adenosyl-L-methionine</keyword>
<evidence type="ECO:0000256" key="9">
    <source>
        <dbReference type="ARBA" id="ARBA00061210"/>
    </source>
</evidence>
<evidence type="ECO:0000256" key="3">
    <source>
        <dbReference type="ARBA" id="ARBA00011245"/>
    </source>
</evidence>
<comment type="catalytic activity">
    <reaction evidence="8 13">
        <text>7-aminomethyl-7-carbaguanosine(34) in tRNA + S-adenosyl-L-methionine = epoxyqueuosine(34) in tRNA + adenine + L-methionine + 2 H(+)</text>
        <dbReference type="Rhea" id="RHEA:32155"/>
        <dbReference type="Rhea" id="RHEA-COMP:10342"/>
        <dbReference type="Rhea" id="RHEA-COMP:18582"/>
        <dbReference type="ChEBI" id="CHEBI:15378"/>
        <dbReference type="ChEBI" id="CHEBI:16708"/>
        <dbReference type="ChEBI" id="CHEBI:57844"/>
        <dbReference type="ChEBI" id="CHEBI:59789"/>
        <dbReference type="ChEBI" id="CHEBI:82833"/>
        <dbReference type="ChEBI" id="CHEBI:194443"/>
        <dbReference type="EC" id="2.4.99.17"/>
    </reaction>
</comment>
<dbReference type="Gene3D" id="2.40.10.240">
    <property type="entry name" value="QueA-like"/>
    <property type="match status" value="1"/>
</dbReference>